<dbReference type="NCBIfam" id="NF001391">
    <property type="entry name" value="PRK00281.1-5"/>
    <property type="match status" value="1"/>
</dbReference>
<evidence type="ECO:0000256" key="8">
    <source>
        <dbReference type="ARBA" id="ARBA00022960"/>
    </source>
</evidence>
<dbReference type="Proteomes" id="UP000287601">
    <property type="component" value="Chromosome"/>
</dbReference>
<dbReference type="NCBIfam" id="TIGR00753">
    <property type="entry name" value="undec_PP_bacA"/>
    <property type="match status" value="1"/>
</dbReference>
<evidence type="ECO:0000256" key="17">
    <source>
        <dbReference type="HAMAP-Rule" id="MF_01006"/>
    </source>
</evidence>
<dbReference type="HAMAP" id="MF_01006">
    <property type="entry name" value="Undec_diphosphatase"/>
    <property type="match status" value="1"/>
</dbReference>
<evidence type="ECO:0000256" key="11">
    <source>
        <dbReference type="ARBA" id="ARBA00023136"/>
    </source>
</evidence>
<comment type="catalytic activity">
    <reaction evidence="16 17">
        <text>di-trans,octa-cis-undecaprenyl diphosphate + H2O = di-trans,octa-cis-undecaprenyl phosphate + phosphate + H(+)</text>
        <dbReference type="Rhea" id="RHEA:28094"/>
        <dbReference type="ChEBI" id="CHEBI:15377"/>
        <dbReference type="ChEBI" id="CHEBI:15378"/>
        <dbReference type="ChEBI" id="CHEBI:43474"/>
        <dbReference type="ChEBI" id="CHEBI:58405"/>
        <dbReference type="ChEBI" id="CHEBI:60392"/>
        <dbReference type="EC" id="3.6.1.27"/>
    </reaction>
</comment>
<dbReference type="GO" id="GO:0009252">
    <property type="term" value="P:peptidoglycan biosynthetic process"/>
    <property type="evidence" value="ECO:0007669"/>
    <property type="project" value="UniProtKB-KW"/>
</dbReference>
<dbReference type="PANTHER" id="PTHR30622:SF3">
    <property type="entry name" value="UNDECAPRENYL-DIPHOSPHATASE"/>
    <property type="match status" value="1"/>
</dbReference>
<dbReference type="GO" id="GO:0050380">
    <property type="term" value="F:undecaprenyl-diphosphatase activity"/>
    <property type="evidence" value="ECO:0007669"/>
    <property type="project" value="UniProtKB-UniRule"/>
</dbReference>
<keyword evidence="7 17" id="KW-0378">Hydrolase</keyword>
<accession>A0A410PVJ8</accession>
<dbReference type="GO" id="GO:0046677">
    <property type="term" value="P:response to antibiotic"/>
    <property type="evidence" value="ECO:0007669"/>
    <property type="project" value="UniProtKB-UniRule"/>
</dbReference>
<evidence type="ECO:0000256" key="3">
    <source>
        <dbReference type="ARBA" id="ARBA00012374"/>
    </source>
</evidence>
<evidence type="ECO:0000256" key="12">
    <source>
        <dbReference type="ARBA" id="ARBA00023251"/>
    </source>
</evidence>
<feature type="transmembrane region" description="Helical" evidence="17">
    <location>
        <begin position="257"/>
        <end position="274"/>
    </location>
</feature>
<keyword evidence="6 17" id="KW-0812">Transmembrane</keyword>
<evidence type="ECO:0000256" key="5">
    <source>
        <dbReference type="ARBA" id="ARBA00022475"/>
    </source>
</evidence>
<sequence>MEFIEILKAIILGIVEGITEWLPISSTGHMILVDEFLKLNMSPAFKEMFLVVIQLGAIMAVVVLYWRKLWPITKKYSRLTVRWDVVSIWMKILVACVPAAIIGFLYDDLIEELFFNYKTVAVTLIVYGILFIVIESRNHNRFPQVNEISQITYKTALIIGIFQLLSLIPGTSRSGATILGAILIGTSRTVAAEFTFYLAIPVMFGASLLKMLKFGFTFTSMEITVLATGTIVAFFVSILAIKFLMGYIKKHDFKVFGWYRILLGIAVLAYFSWIG</sequence>
<feature type="transmembrane region" description="Helical" evidence="17">
    <location>
        <begin position="48"/>
        <end position="67"/>
    </location>
</feature>
<dbReference type="EC" id="3.6.1.27" evidence="3 17"/>
<feature type="transmembrane region" description="Helical" evidence="17">
    <location>
        <begin position="113"/>
        <end position="134"/>
    </location>
</feature>
<dbReference type="InterPro" id="IPR003824">
    <property type="entry name" value="UppP"/>
</dbReference>
<proteinExistence type="inferred from homology"/>
<keyword evidence="11 17" id="KW-0472">Membrane</keyword>
<evidence type="ECO:0000256" key="10">
    <source>
        <dbReference type="ARBA" id="ARBA00022989"/>
    </source>
</evidence>
<dbReference type="NCBIfam" id="NF001390">
    <property type="entry name" value="PRK00281.1-4"/>
    <property type="match status" value="1"/>
</dbReference>
<evidence type="ECO:0000256" key="7">
    <source>
        <dbReference type="ARBA" id="ARBA00022801"/>
    </source>
</evidence>
<evidence type="ECO:0000256" key="15">
    <source>
        <dbReference type="ARBA" id="ARBA00032932"/>
    </source>
</evidence>
<dbReference type="Pfam" id="PF02673">
    <property type="entry name" value="BacA"/>
    <property type="match status" value="1"/>
</dbReference>
<keyword evidence="10 17" id="KW-1133">Transmembrane helix</keyword>
<evidence type="ECO:0000256" key="9">
    <source>
        <dbReference type="ARBA" id="ARBA00022984"/>
    </source>
</evidence>
<dbReference type="EMBL" id="CP035281">
    <property type="protein sequence ID" value="QAT42930.1"/>
    <property type="molecule type" value="Genomic_DNA"/>
</dbReference>
<evidence type="ECO:0000256" key="14">
    <source>
        <dbReference type="ARBA" id="ARBA00032707"/>
    </source>
</evidence>
<dbReference type="OrthoDB" id="9808289at2"/>
<evidence type="ECO:0000256" key="13">
    <source>
        <dbReference type="ARBA" id="ARBA00023316"/>
    </source>
</evidence>
<dbReference type="KEGG" id="amij:EQM06_06595"/>
<gene>
    <name evidence="17" type="primary">uppP</name>
    <name evidence="18" type="ORF">EQM06_06595</name>
</gene>
<keyword evidence="13 17" id="KW-0961">Cell wall biogenesis/degradation</keyword>
<dbReference type="PANTHER" id="PTHR30622">
    <property type="entry name" value="UNDECAPRENYL-DIPHOSPHATASE"/>
    <property type="match status" value="1"/>
</dbReference>
<feature type="transmembrane region" description="Helical" evidence="17">
    <location>
        <begin position="155"/>
        <end position="182"/>
    </location>
</feature>
<keyword evidence="5 17" id="KW-1003">Cell membrane</keyword>
<dbReference type="NCBIfam" id="NF001389">
    <property type="entry name" value="PRK00281.1-2"/>
    <property type="match status" value="1"/>
</dbReference>
<evidence type="ECO:0000256" key="4">
    <source>
        <dbReference type="ARBA" id="ARBA00021581"/>
    </source>
</evidence>
<reference evidence="18 19" key="1">
    <citation type="submission" date="2019-01" db="EMBL/GenBank/DDBJ databases">
        <title>Draft genomes of a novel of Aminipila strains.</title>
        <authorList>
            <person name="Ma S."/>
        </authorList>
    </citation>
    <scope>NUCLEOTIDE SEQUENCE [LARGE SCALE GENOMIC DNA]</scope>
    <source>
        <strain evidence="19">JN-39</strain>
    </source>
</reference>
<keyword evidence="12 17" id="KW-0046">Antibiotic resistance</keyword>
<evidence type="ECO:0000256" key="6">
    <source>
        <dbReference type="ARBA" id="ARBA00022692"/>
    </source>
</evidence>
<protein>
    <recommendedName>
        <fullName evidence="4 17">Undecaprenyl-diphosphatase</fullName>
        <ecNumber evidence="3 17">3.6.1.27</ecNumber>
    </recommendedName>
    <alternativeName>
        <fullName evidence="15 17">Bacitracin resistance protein</fullName>
    </alternativeName>
    <alternativeName>
        <fullName evidence="14 17">Undecaprenyl pyrophosphate phosphatase</fullName>
    </alternativeName>
</protein>
<feature type="transmembrane region" description="Helical" evidence="17">
    <location>
        <begin position="88"/>
        <end position="107"/>
    </location>
</feature>
<feature type="transmembrane region" description="Helical" evidence="17">
    <location>
        <begin position="224"/>
        <end position="245"/>
    </location>
</feature>
<evidence type="ECO:0000313" key="18">
    <source>
        <dbReference type="EMBL" id="QAT42930.1"/>
    </source>
</evidence>
<comment type="similarity">
    <text evidence="2 17">Belongs to the UppP family.</text>
</comment>
<dbReference type="GO" id="GO:0005886">
    <property type="term" value="C:plasma membrane"/>
    <property type="evidence" value="ECO:0007669"/>
    <property type="project" value="UniProtKB-SubCell"/>
</dbReference>
<comment type="subcellular location">
    <subcellularLocation>
        <location evidence="1 17">Cell membrane</location>
        <topology evidence="1 17">Multi-pass membrane protein</topology>
    </subcellularLocation>
</comment>
<evidence type="ECO:0000256" key="16">
    <source>
        <dbReference type="ARBA" id="ARBA00047594"/>
    </source>
</evidence>
<dbReference type="AlphaFoldDB" id="A0A410PVJ8"/>
<dbReference type="RefSeq" id="WP_128745579.1">
    <property type="nucleotide sequence ID" value="NZ_CP035281.1"/>
</dbReference>
<dbReference type="GO" id="GO:0071555">
    <property type="term" value="P:cell wall organization"/>
    <property type="evidence" value="ECO:0007669"/>
    <property type="project" value="UniProtKB-KW"/>
</dbReference>
<organism evidence="18 19">
    <name type="scientific">Aminipila luticellarii</name>
    <dbReference type="NCBI Taxonomy" id="2507160"/>
    <lineage>
        <taxon>Bacteria</taxon>
        <taxon>Bacillati</taxon>
        <taxon>Bacillota</taxon>
        <taxon>Clostridia</taxon>
        <taxon>Peptostreptococcales</taxon>
        <taxon>Anaerovoracaceae</taxon>
        <taxon>Aminipila</taxon>
    </lineage>
</organism>
<comment type="function">
    <text evidence="17">Catalyzes the dephosphorylation of undecaprenyl diphosphate (UPP). Confers resistance to bacitracin.</text>
</comment>
<feature type="transmembrane region" description="Helical" evidence="17">
    <location>
        <begin position="194"/>
        <end position="212"/>
    </location>
</feature>
<name>A0A410PVJ8_9FIRM</name>
<keyword evidence="9 17" id="KW-0573">Peptidoglycan synthesis</keyword>
<evidence type="ECO:0000256" key="1">
    <source>
        <dbReference type="ARBA" id="ARBA00004651"/>
    </source>
</evidence>
<comment type="miscellaneous">
    <text evidence="17">Bacitracin is thought to be involved in the inhibition of peptidoglycan synthesis by sequestering undecaprenyl diphosphate, thereby reducing the pool of lipid carrier available.</text>
</comment>
<evidence type="ECO:0000313" key="19">
    <source>
        <dbReference type="Proteomes" id="UP000287601"/>
    </source>
</evidence>
<evidence type="ECO:0000256" key="2">
    <source>
        <dbReference type="ARBA" id="ARBA00010621"/>
    </source>
</evidence>
<keyword evidence="19" id="KW-1185">Reference proteome</keyword>
<dbReference type="GO" id="GO:0008360">
    <property type="term" value="P:regulation of cell shape"/>
    <property type="evidence" value="ECO:0007669"/>
    <property type="project" value="UniProtKB-KW"/>
</dbReference>
<keyword evidence="8 17" id="KW-0133">Cell shape</keyword>